<gene>
    <name evidence="2" type="ORF">Vretimale_8619</name>
</gene>
<feature type="region of interest" description="Disordered" evidence="1">
    <location>
        <begin position="660"/>
        <end position="702"/>
    </location>
</feature>
<comment type="caution">
    <text evidence="2">The sequence shown here is derived from an EMBL/GenBank/DDBJ whole genome shotgun (WGS) entry which is preliminary data.</text>
</comment>
<name>A0A8J4GBL6_9CHLO</name>
<feature type="region of interest" description="Disordered" evidence="1">
    <location>
        <begin position="250"/>
        <end position="320"/>
    </location>
</feature>
<organism evidence="2 3">
    <name type="scientific">Volvox reticuliferus</name>
    <dbReference type="NCBI Taxonomy" id="1737510"/>
    <lineage>
        <taxon>Eukaryota</taxon>
        <taxon>Viridiplantae</taxon>
        <taxon>Chlorophyta</taxon>
        <taxon>core chlorophytes</taxon>
        <taxon>Chlorophyceae</taxon>
        <taxon>CS clade</taxon>
        <taxon>Chlamydomonadales</taxon>
        <taxon>Volvocaceae</taxon>
        <taxon>Volvox</taxon>
    </lineage>
</organism>
<accession>A0A8J4GBL6</accession>
<evidence type="ECO:0000313" key="3">
    <source>
        <dbReference type="Proteomes" id="UP000722791"/>
    </source>
</evidence>
<feature type="compositionally biased region" description="Polar residues" evidence="1">
    <location>
        <begin position="691"/>
        <end position="702"/>
    </location>
</feature>
<dbReference type="AlphaFoldDB" id="A0A8J4GBL6"/>
<evidence type="ECO:0000256" key="1">
    <source>
        <dbReference type="SAM" id="MobiDB-lite"/>
    </source>
</evidence>
<feature type="compositionally biased region" description="Polar residues" evidence="1">
    <location>
        <begin position="286"/>
        <end position="299"/>
    </location>
</feature>
<reference evidence="2" key="1">
    <citation type="journal article" date="2021" name="Proc. Natl. Acad. Sci. U.S.A.">
        <title>Three genomes in the algal genus Volvox reveal the fate of a haploid sex-determining region after a transition to homothallism.</title>
        <authorList>
            <person name="Yamamoto K."/>
            <person name="Hamaji T."/>
            <person name="Kawai-Toyooka H."/>
            <person name="Matsuzaki R."/>
            <person name="Takahashi F."/>
            <person name="Nishimura Y."/>
            <person name="Kawachi M."/>
            <person name="Noguchi H."/>
            <person name="Minakuchi Y."/>
            <person name="Umen J.G."/>
            <person name="Toyoda A."/>
            <person name="Nozaki H."/>
        </authorList>
    </citation>
    <scope>NUCLEOTIDE SEQUENCE</scope>
    <source>
        <strain evidence="2">NIES-3785</strain>
    </source>
</reference>
<sequence length="702" mass="70824">MAHPPPLPRTAARLSICVDFPGYLQLLQGPQRAQGNSCLLQNQTMDEEELASTERPQLGSEMRYSADLGATSILLPGYSRGSQGAPQRLPRGAASSMSKQRMEQPGSVDGAAEAVLLCSSGELPHHPVLGTQESCGCGGGCGGGDGGGGEPPPQAAIPCAEGATESRTASRAAAAAASTSASAVAAAGAAAMPPSRLLMLDSAKDSQASLQVEWSFDSDPQRARAHARCTAASSSRCQVRYEECAGVYGGSGSHRGSCSSRSSGDPVDRKRGSNGNGGGGGGGRNITHNSAIPTTAATFSTGGGGSSGRNESSMNGVGSERHLRATHVPVTAAATAWSTVTSFTGRMLRTMRHSSTVAESSCRTVDKSATSSGTAGMSGNGAAVRQAYCGECAASDADVVLDPREPSCEPCGLKAPQRPWVGGGGRGSLTPTPSRCRVLLGRTTSAPSFVGAVRQGDAGGELGALVTGASSISSRSLASSHANLSTAVNSAAGPSASFPAGDAAFLGRLAGRRDHRPRLLREWVSSLPWLGCGHGHLRHVSRDSFGYDRSCGSEGRSATAPSFTALDCLEELSPGGGGGGGGGGVASGEMGGAYGGQRQEALTEPLPKCTENYRLRAALTCGAAHPNGASQWSPPSAPTAFTDPWAASSLLVSADSRGGTPELVAVAPSPPLAAASPSVKRNRPSRLGSIWPSSSRPTATCG</sequence>
<protein>
    <submittedName>
        <fullName evidence="2">Uncharacterized protein</fullName>
    </submittedName>
</protein>
<proteinExistence type="predicted"/>
<evidence type="ECO:0000313" key="2">
    <source>
        <dbReference type="EMBL" id="GIM03982.1"/>
    </source>
</evidence>
<feature type="compositionally biased region" description="Gly residues" evidence="1">
    <location>
        <begin position="274"/>
        <end position="284"/>
    </location>
</feature>
<dbReference type="EMBL" id="BNCQ01000015">
    <property type="protein sequence ID" value="GIM03982.1"/>
    <property type="molecule type" value="Genomic_DNA"/>
</dbReference>
<feature type="region of interest" description="Disordered" evidence="1">
    <location>
        <begin position="77"/>
        <end position="100"/>
    </location>
</feature>
<feature type="compositionally biased region" description="Low complexity" evidence="1">
    <location>
        <begin position="254"/>
        <end position="264"/>
    </location>
</feature>
<dbReference type="Proteomes" id="UP000722791">
    <property type="component" value="Unassembled WGS sequence"/>
</dbReference>
<feature type="compositionally biased region" description="Low complexity" evidence="1">
    <location>
        <begin position="663"/>
        <end position="679"/>
    </location>
</feature>